<dbReference type="SUPFAM" id="SSF53300">
    <property type="entry name" value="vWA-like"/>
    <property type="match status" value="1"/>
</dbReference>
<evidence type="ECO:0000256" key="4">
    <source>
        <dbReference type="ARBA" id="ARBA00023136"/>
    </source>
</evidence>
<keyword evidence="4 5" id="KW-0472">Membrane</keyword>
<dbReference type="PANTHER" id="PTHR22550:SF5">
    <property type="entry name" value="LEUCINE ZIPPER PROTEIN 4"/>
    <property type="match status" value="1"/>
</dbReference>
<dbReference type="SMART" id="SM00327">
    <property type="entry name" value="VWA"/>
    <property type="match status" value="1"/>
</dbReference>
<evidence type="ECO:0000256" key="5">
    <source>
        <dbReference type="SAM" id="Phobius"/>
    </source>
</evidence>
<organism evidence="7 8">
    <name type="scientific">Taibaiella lutea</name>
    <dbReference type="NCBI Taxonomy" id="2608001"/>
    <lineage>
        <taxon>Bacteria</taxon>
        <taxon>Pseudomonadati</taxon>
        <taxon>Bacteroidota</taxon>
        <taxon>Chitinophagia</taxon>
        <taxon>Chitinophagales</taxon>
        <taxon>Chitinophagaceae</taxon>
        <taxon>Taibaiella</taxon>
    </lineage>
</organism>
<name>A0A5M6CPC6_9BACT</name>
<keyword evidence="3 5" id="KW-1133">Transmembrane helix</keyword>
<dbReference type="EMBL" id="VWSH01000001">
    <property type="protein sequence ID" value="KAA5536994.1"/>
    <property type="molecule type" value="Genomic_DNA"/>
</dbReference>
<dbReference type="InterPro" id="IPR036465">
    <property type="entry name" value="vWFA_dom_sf"/>
</dbReference>
<dbReference type="PROSITE" id="PS50234">
    <property type="entry name" value="VWFA"/>
    <property type="match status" value="1"/>
</dbReference>
<dbReference type="InterPro" id="IPR050768">
    <property type="entry name" value="UPF0353/GerABKA_families"/>
</dbReference>
<dbReference type="Pfam" id="PF00092">
    <property type="entry name" value="VWA"/>
    <property type="match status" value="1"/>
</dbReference>
<sequence>MFRFQNFEYLSMLLLIPVIIVLYVIYLRWRKTKINKLADPALIKHLVKGRIAGRSTTRIVLLIIALFFSIVGLANLQKGAQTEKAERKGVDVFFALDVSKSMLAKDVQPDRLTRAKQLIETMINQMVNDRVGLVVFAGKAYLQVPLTIDYSASKMLLGTVNPDMIPTQGTVLGDAVDLANTSFSQKERKYKSIILISDGEDHDERALDAAKEAAKEGVIIHTIGIGSPQGSTIFDPETGAPKLDENGQPVITKLNEEALKSIAASTGGTYTYLTNTKQTADKLISLVDSMEGKSFGSVLFTDYNSYFQYFIAAALLLIIAEWIIPAASLLKKQSVSI</sequence>
<dbReference type="Proteomes" id="UP000323632">
    <property type="component" value="Unassembled WGS sequence"/>
</dbReference>
<feature type="transmembrane region" description="Helical" evidence="5">
    <location>
        <begin position="306"/>
        <end position="330"/>
    </location>
</feature>
<comment type="caution">
    <text evidence="7">The sequence shown here is derived from an EMBL/GenBank/DDBJ whole genome shotgun (WGS) entry which is preliminary data.</text>
</comment>
<feature type="transmembrane region" description="Helical" evidence="5">
    <location>
        <begin position="59"/>
        <end position="76"/>
    </location>
</feature>
<gene>
    <name evidence="7" type="ORF">F0919_04805</name>
</gene>
<accession>A0A5M6CPC6</accession>
<evidence type="ECO:0000256" key="2">
    <source>
        <dbReference type="ARBA" id="ARBA00022692"/>
    </source>
</evidence>
<evidence type="ECO:0000259" key="6">
    <source>
        <dbReference type="PROSITE" id="PS50234"/>
    </source>
</evidence>
<dbReference type="AlphaFoldDB" id="A0A5M6CPC6"/>
<keyword evidence="8" id="KW-1185">Reference proteome</keyword>
<dbReference type="InterPro" id="IPR002035">
    <property type="entry name" value="VWF_A"/>
</dbReference>
<evidence type="ECO:0000313" key="7">
    <source>
        <dbReference type="EMBL" id="KAA5536994.1"/>
    </source>
</evidence>
<keyword evidence="2 5" id="KW-0812">Transmembrane</keyword>
<feature type="domain" description="VWFA" evidence="6">
    <location>
        <begin position="91"/>
        <end position="290"/>
    </location>
</feature>
<proteinExistence type="predicted"/>
<feature type="transmembrane region" description="Helical" evidence="5">
    <location>
        <begin position="6"/>
        <end position="26"/>
    </location>
</feature>
<dbReference type="RefSeq" id="WP_150031571.1">
    <property type="nucleotide sequence ID" value="NZ_VWSH01000001.1"/>
</dbReference>
<dbReference type="Gene3D" id="3.40.50.410">
    <property type="entry name" value="von Willebrand factor, type A domain"/>
    <property type="match status" value="1"/>
</dbReference>
<keyword evidence="1" id="KW-1003">Cell membrane</keyword>
<dbReference type="PANTHER" id="PTHR22550">
    <property type="entry name" value="SPORE GERMINATION PROTEIN"/>
    <property type="match status" value="1"/>
</dbReference>
<evidence type="ECO:0000313" key="8">
    <source>
        <dbReference type="Proteomes" id="UP000323632"/>
    </source>
</evidence>
<evidence type="ECO:0000256" key="1">
    <source>
        <dbReference type="ARBA" id="ARBA00022475"/>
    </source>
</evidence>
<evidence type="ECO:0000256" key="3">
    <source>
        <dbReference type="ARBA" id="ARBA00022989"/>
    </source>
</evidence>
<reference evidence="7 8" key="1">
    <citation type="submission" date="2019-09" db="EMBL/GenBank/DDBJ databases">
        <title>Genome sequence and assembly of Taibaiella sp.</title>
        <authorList>
            <person name="Chhetri G."/>
        </authorList>
    </citation>
    <scope>NUCLEOTIDE SEQUENCE [LARGE SCALE GENOMIC DNA]</scope>
    <source>
        <strain evidence="7 8">KVB11</strain>
    </source>
</reference>
<protein>
    <submittedName>
        <fullName evidence="7">VWA domain-containing protein</fullName>
    </submittedName>
</protein>